<feature type="compositionally biased region" description="Basic and acidic residues" evidence="1">
    <location>
        <begin position="535"/>
        <end position="554"/>
    </location>
</feature>
<evidence type="ECO:0000256" key="1">
    <source>
        <dbReference type="SAM" id="MobiDB-lite"/>
    </source>
</evidence>
<evidence type="ECO:0000313" key="2">
    <source>
        <dbReference type="EMBL" id="KAL2041314.1"/>
    </source>
</evidence>
<feature type="compositionally biased region" description="Polar residues" evidence="1">
    <location>
        <begin position="713"/>
        <end position="725"/>
    </location>
</feature>
<feature type="compositionally biased region" description="Basic residues" evidence="1">
    <location>
        <begin position="251"/>
        <end position="262"/>
    </location>
</feature>
<dbReference type="Proteomes" id="UP001590950">
    <property type="component" value="Unassembled WGS sequence"/>
</dbReference>
<feature type="region of interest" description="Disordered" evidence="1">
    <location>
        <begin position="451"/>
        <end position="487"/>
    </location>
</feature>
<feature type="compositionally biased region" description="Polar residues" evidence="1">
    <location>
        <begin position="19"/>
        <end position="31"/>
    </location>
</feature>
<feature type="region of interest" description="Disordered" evidence="1">
    <location>
        <begin position="712"/>
        <end position="752"/>
    </location>
</feature>
<feature type="compositionally biased region" description="Basic and acidic residues" evidence="1">
    <location>
        <begin position="235"/>
        <end position="250"/>
    </location>
</feature>
<comment type="caution">
    <text evidence="2">The sequence shown here is derived from an EMBL/GenBank/DDBJ whole genome shotgun (WGS) entry which is preliminary data.</text>
</comment>
<name>A0ABR4A995_9LECA</name>
<dbReference type="EMBL" id="JBEFKJ010000017">
    <property type="protein sequence ID" value="KAL2041314.1"/>
    <property type="molecule type" value="Genomic_DNA"/>
</dbReference>
<reference evidence="2 3" key="1">
    <citation type="submission" date="2024-09" db="EMBL/GenBank/DDBJ databases">
        <title>Rethinking Asexuality: The Enigmatic Case of Functional Sexual Genes in Lepraria (Stereocaulaceae).</title>
        <authorList>
            <person name="Doellman M."/>
            <person name="Sun Y."/>
            <person name="Barcenas-Pena A."/>
            <person name="Lumbsch H.T."/>
            <person name="Grewe F."/>
        </authorList>
    </citation>
    <scope>NUCLEOTIDE SEQUENCE [LARGE SCALE GENOMIC DNA]</scope>
    <source>
        <strain evidence="2 3">Mercado 3170</strain>
    </source>
</reference>
<feature type="compositionally biased region" description="Basic and acidic residues" evidence="1">
    <location>
        <begin position="128"/>
        <end position="140"/>
    </location>
</feature>
<feature type="compositionally biased region" description="Basic and acidic residues" evidence="1">
    <location>
        <begin position="323"/>
        <end position="334"/>
    </location>
</feature>
<feature type="region of interest" description="Disordered" evidence="1">
    <location>
        <begin position="1"/>
        <end position="71"/>
    </location>
</feature>
<feature type="region of interest" description="Disordered" evidence="1">
    <location>
        <begin position="127"/>
        <end position="208"/>
    </location>
</feature>
<proteinExistence type="predicted"/>
<feature type="region of interest" description="Disordered" evidence="1">
    <location>
        <begin position="363"/>
        <end position="388"/>
    </location>
</feature>
<gene>
    <name evidence="2" type="ORF">N7G274_005696</name>
</gene>
<feature type="region of interest" description="Disordered" evidence="1">
    <location>
        <begin position="320"/>
        <end position="350"/>
    </location>
</feature>
<feature type="region of interest" description="Disordered" evidence="1">
    <location>
        <begin position="832"/>
        <end position="862"/>
    </location>
</feature>
<sequence length="972" mass="109508">MPLLMSAVERQSPRAAIQSWLNKTKSDSTAVPNRADEEPHGQSLNPSHRSRREKQGTRPSIANTCHDEHRIGSKCRRDGEVHEAPKRNTYSSILLESYGGEHARYRSRLQPNHSNFAEALGLHAPFRNFRDRDDDPHVKANDPALQRKRRRKASSTTSYLAPAAPEGFADGEDGQQRPDYRLEPNKQTPCEIDDSCSSRRSQRITPVRISLERPIRSYERRPRYKTREDRYDLKEAASGKRKIARVDGDRKKKKQKKHRRREKSGATLMHDFTAQNVTHDRLTLQPAKTLGLFGKGRASSPVKRKGLPDLAFSETAFLKSRRAQAEDPAAHKENMPPPKKSRKSTKVADTAAEMSRYFTTARVLHRDAPRPGDNPQQKKLQRRPMNYDSPPAFIELPDKLFLGFGSCGFSVSPVREFDGQTSKDLRRRLTRSPSRSTSYFTWSQTEFRSQVSRHGSLVPLETSRNSNLGRSSPASAEPGRSNLPVPLPKVPNIFGGYRDAATGITPPSRHCNEALNRTATLLLLDNGRFHSGSHSSEHHQTAEPESNHNERDSMSAEALPVTEWAGRTTTIMKEPRLREQLSSGDIQPCVKLKLREEELGRNAHASVSQTAPHFDYPPSPDPLEMVLEDLLQENKYHNVTDAPPPTTNSLGRHGSMQPAVARPIRSPLLRPQRIELHPRIGEASGSSLPLENGASGLDISGRSQRYQDMKTLGYNTPDSAPTISTHRLRSSNRRTAIDDAPVPHPNPDRSKTDYRNAWNGYNAIYESQQGAADAPLHEDQLYGTERGYWNDEIITRPHSGAATSAYLTYEEEGYPIEMEGRSSDYVPDLRSGQNAVDGERAYTKQGPLHDDPRMNQDQSEGVRNDMEDPLLTEKHYDHHNIGREYFSPGYESAPHQGEIETGYRAIRQQHIAPPFHEQEPGAIHTKGEYHPSLPGIRSSFFIEPPRTRETTAVRGQQDDPALSGFWTPHKLY</sequence>
<feature type="compositionally biased region" description="Basic and acidic residues" evidence="1">
    <location>
        <begin position="174"/>
        <end position="184"/>
    </location>
</feature>
<evidence type="ECO:0000313" key="3">
    <source>
        <dbReference type="Proteomes" id="UP001590950"/>
    </source>
</evidence>
<feature type="compositionally biased region" description="Polar residues" evidence="1">
    <location>
        <begin position="462"/>
        <end position="474"/>
    </location>
</feature>
<keyword evidence="3" id="KW-1185">Reference proteome</keyword>
<organism evidence="2 3">
    <name type="scientific">Stereocaulon virgatum</name>
    <dbReference type="NCBI Taxonomy" id="373712"/>
    <lineage>
        <taxon>Eukaryota</taxon>
        <taxon>Fungi</taxon>
        <taxon>Dikarya</taxon>
        <taxon>Ascomycota</taxon>
        <taxon>Pezizomycotina</taxon>
        <taxon>Lecanoromycetes</taxon>
        <taxon>OSLEUM clade</taxon>
        <taxon>Lecanoromycetidae</taxon>
        <taxon>Lecanorales</taxon>
        <taxon>Lecanorineae</taxon>
        <taxon>Stereocaulaceae</taxon>
        <taxon>Stereocaulon</taxon>
    </lineage>
</organism>
<feature type="region of interest" description="Disordered" evidence="1">
    <location>
        <begin position="527"/>
        <end position="557"/>
    </location>
</feature>
<protein>
    <submittedName>
        <fullName evidence="2">Uncharacterized protein</fullName>
    </submittedName>
</protein>
<feature type="region of interest" description="Disordered" evidence="1">
    <location>
        <begin position="235"/>
        <end position="266"/>
    </location>
</feature>
<feature type="compositionally biased region" description="Basic and acidic residues" evidence="1">
    <location>
        <begin position="837"/>
        <end position="862"/>
    </location>
</feature>
<accession>A0ABR4A995</accession>